<keyword evidence="2" id="KW-0012">Acyltransferase</keyword>
<evidence type="ECO:0000313" key="5">
    <source>
        <dbReference type="Proteomes" id="UP000002745"/>
    </source>
</evidence>
<dbReference type="OrthoDB" id="572496at2"/>
<feature type="domain" description="N-acetyltransferase" evidence="3">
    <location>
        <begin position="20"/>
        <end position="167"/>
    </location>
</feature>
<dbReference type="CDD" id="cd04301">
    <property type="entry name" value="NAT_SF"/>
    <property type="match status" value="1"/>
</dbReference>
<keyword evidence="1 4" id="KW-0808">Transferase</keyword>
<dbReference type="RefSeq" id="WP_015827208.1">
    <property type="nucleotide sequence ID" value="NC_012982.1"/>
</dbReference>
<evidence type="ECO:0000313" key="4">
    <source>
        <dbReference type="EMBL" id="ACT59058.1"/>
    </source>
</evidence>
<reference evidence="5" key="1">
    <citation type="journal article" date="2011" name="J. Bacteriol.">
        <title>Genome sequences of eight morphologically diverse alphaproteobacteria.</title>
        <authorList>
            <consortium name="US DOE Joint Genome Institute"/>
            <person name="Brown P.J."/>
            <person name="Kysela D.T."/>
            <person name="Buechlein A."/>
            <person name="Hemmerich C."/>
            <person name="Brun Y.V."/>
        </authorList>
    </citation>
    <scope>NUCLEOTIDE SEQUENCE [LARGE SCALE GENOMIC DNA]</scope>
    <source>
        <strain evidence="5">ATCC 49814 / DSM 5838 / IFAM 1418</strain>
    </source>
</reference>
<dbReference type="PROSITE" id="PS51186">
    <property type="entry name" value="GNAT"/>
    <property type="match status" value="1"/>
</dbReference>
<dbReference type="EMBL" id="CP001678">
    <property type="protein sequence ID" value="ACT59058.1"/>
    <property type="molecule type" value="Genomic_DNA"/>
</dbReference>
<dbReference type="GO" id="GO:0016747">
    <property type="term" value="F:acyltransferase activity, transferring groups other than amino-acyl groups"/>
    <property type="evidence" value="ECO:0007669"/>
    <property type="project" value="InterPro"/>
</dbReference>
<dbReference type="KEGG" id="hba:Hbal_1366"/>
<dbReference type="eggNOG" id="COG0456">
    <property type="taxonomic scope" value="Bacteria"/>
</dbReference>
<dbReference type="Gene3D" id="3.40.630.30">
    <property type="match status" value="1"/>
</dbReference>
<organism evidence="4 5">
    <name type="scientific">Hirschia baltica (strain ATCC 49814 / DSM 5838 / IFAM 1418)</name>
    <dbReference type="NCBI Taxonomy" id="582402"/>
    <lineage>
        <taxon>Bacteria</taxon>
        <taxon>Pseudomonadati</taxon>
        <taxon>Pseudomonadota</taxon>
        <taxon>Alphaproteobacteria</taxon>
        <taxon>Hyphomonadales</taxon>
        <taxon>Hyphomonadaceae</taxon>
        <taxon>Hirschia</taxon>
    </lineage>
</organism>
<evidence type="ECO:0000256" key="1">
    <source>
        <dbReference type="ARBA" id="ARBA00022679"/>
    </source>
</evidence>
<dbReference type="InterPro" id="IPR000182">
    <property type="entry name" value="GNAT_dom"/>
</dbReference>
<sequence>MKNSSLPSQSIYRIRYARSDEVTDLQQIDLKSCELFEGTGLIDFGPNIKRAPLIPEENLRRGLGDRLLWVATDIKDTPIGFALCSHKPGSLYLDQVSVLPQYGQRGIGRELVNKTIQAAREHNYKSLSLSTFRDVAWNGKFYRGLGFKEIPRKKLTPWQLELEQLQTATMDISKRCFMHKSVKRLFF</sequence>
<accession>C6XIW3</accession>
<dbReference type="HOGENOM" id="CLU_096760_0_0_5"/>
<evidence type="ECO:0000259" key="3">
    <source>
        <dbReference type="PROSITE" id="PS51186"/>
    </source>
</evidence>
<dbReference type="InterPro" id="IPR016181">
    <property type="entry name" value="Acyl_CoA_acyltransferase"/>
</dbReference>
<dbReference type="InterPro" id="IPR050832">
    <property type="entry name" value="Bact_Acetyltransf"/>
</dbReference>
<dbReference type="STRING" id="582402.Hbal_1366"/>
<evidence type="ECO:0000256" key="2">
    <source>
        <dbReference type="ARBA" id="ARBA00023315"/>
    </source>
</evidence>
<keyword evidence="5" id="KW-1185">Reference proteome</keyword>
<proteinExistence type="predicted"/>
<dbReference type="AlphaFoldDB" id="C6XIW3"/>
<dbReference type="PANTHER" id="PTHR43877">
    <property type="entry name" value="AMINOALKYLPHOSPHONATE N-ACETYLTRANSFERASE-RELATED-RELATED"/>
    <property type="match status" value="1"/>
</dbReference>
<dbReference type="Proteomes" id="UP000002745">
    <property type="component" value="Chromosome"/>
</dbReference>
<gene>
    <name evidence="4" type="ordered locus">Hbal_1366</name>
</gene>
<dbReference type="Pfam" id="PF00583">
    <property type="entry name" value="Acetyltransf_1"/>
    <property type="match status" value="1"/>
</dbReference>
<name>C6XIW3_HIRBI</name>
<dbReference type="SUPFAM" id="SSF55729">
    <property type="entry name" value="Acyl-CoA N-acyltransferases (Nat)"/>
    <property type="match status" value="1"/>
</dbReference>
<protein>
    <submittedName>
        <fullName evidence="4">GCN5-related N-acetyltransferase</fullName>
    </submittedName>
</protein>